<dbReference type="SUPFAM" id="SSF50104">
    <property type="entry name" value="Translation proteins SH3-like domain"/>
    <property type="match status" value="1"/>
</dbReference>
<dbReference type="InterPro" id="IPR008991">
    <property type="entry name" value="Translation_prot_SH3-like_sf"/>
</dbReference>
<evidence type="ECO:0000256" key="4">
    <source>
        <dbReference type="ARBA" id="ARBA00035327"/>
    </source>
</evidence>
<dbReference type="STRING" id="10181.G5BH84"/>
<keyword evidence="2 5" id="KW-0689">Ribosomal protein</keyword>
<keyword evidence="3" id="KW-0687">Ribonucleoprotein</keyword>
<proteinExistence type="inferred from homology"/>
<dbReference type="AlphaFoldDB" id="G5BH84"/>
<accession>G5BH84</accession>
<evidence type="ECO:0000256" key="2">
    <source>
        <dbReference type="ARBA" id="ARBA00022980"/>
    </source>
</evidence>
<dbReference type="Pfam" id="PF01157">
    <property type="entry name" value="Ribosomal_L21e"/>
    <property type="match status" value="1"/>
</dbReference>
<dbReference type="EMBL" id="JH170314">
    <property type="protein sequence ID" value="EHB08645.1"/>
    <property type="molecule type" value="Genomic_DNA"/>
</dbReference>
<dbReference type="GO" id="GO:0003735">
    <property type="term" value="F:structural constituent of ribosome"/>
    <property type="evidence" value="ECO:0007669"/>
    <property type="project" value="InterPro"/>
</dbReference>
<evidence type="ECO:0000313" key="6">
    <source>
        <dbReference type="Proteomes" id="UP000006813"/>
    </source>
</evidence>
<name>G5BH84_HETGA</name>
<evidence type="ECO:0000256" key="3">
    <source>
        <dbReference type="ARBA" id="ARBA00023274"/>
    </source>
</evidence>
<feature type="non-terminal residue" evidence="5">
    <location>
        <position position="1"/>
    </location>
</feature>
<evidence type="ECO:0000313" key="5">
    <source>
        <dbReference type="EMBL" id="EHB08645.1"/>
    </source>
</evidence>
<dbReference type="InterPro" id="IPR036948">
    <property type="entry name" value="Ribosomal_eL21_sf"/>
</dbReference>
<organism evidence="5 6">
    <name type="scientific">Heterocephalus glaber</name>
    <name type="common">Naked mole rat</name>
    <dbReference type="NCBI Taxonomy" id="10181"/>
    <lineage>
        <taxon>Eukaryota</taxon>
        <taxon>Metazoa</taxon>
        <taxon>Chordata</taxon>
        <taxon>Craniata</taxon>
        <taxon>Vertebrata</taxon>
        <taxon>Euteleostomi</taxon>
        <taxon>Mammalia</taxon>
        <taxon>Eutheria</taxon>
        <taxon>Euarchontoglires</taxon>
        <taxon>Glires</taxon>
        <taxon>Rodentia</taxon>
        <taxon>Hystricomorpha</taxon>
        <taxon>Bathyergidae</taxon>
        <taxon>Heterocephalus</taxon>
    </lineage>
</organism>
<dbReference type="GO" id="GO:0006412">
    <property type="term" value="P:translation"/>
    <property type="evidence" value="ECO:0007669"/>
    <property type="project" value="InterPro"/>
</dbReference>
<dbReference type="GO" id="GO:1990904">
    <property type="term" value="C:ribonucleoprotein complex"/>
    <property type="evidence" value="ECO:0007669"/>
    <property type="project" value="UniProtKB-KW"/>
</dbReference>
<dbReference type="InterPro" id="IPR001147">
    <property type="entry name" value="Ribosomal_eL21"/>
</dbReference>
<protein>
    <recommendedName>
        <fullName evidence="4">60S ribosomal protein L21</fullName>
    </recommendedName>
</protein>
<dbReference type="PANTHER" id="PTHR20981">
    <property type="entry name" value="60S RIBOSOMAL PROTEIN L21"/>
    <property type="match status" value="1"/>
</dbReference>
<dbReference type="InParanoid" id="G5BH84"/>
<gene>
    <name evidence="5" type="ORF">GW7_16788</name>
</gene>
<reference evidence="5 6" key="1">
    <citation type="journal article" date="2011" name="Nature">
        <title>Genome sequencing reveals insights into physiology and longevity of the naked mole rat.</title>
        <authorList>
            <person name="Kim E.B."/>
            <person name="Fang X."/>
            <person name="Fushan A.A."/>
            <person name="Huang Z."/>
            <person name="Lobanov A.V."/>
            <person name="Han L."/>
            <person name="Marino S.M."/>
            <person name="Sun X."/>
            <person name="Turanov A.A."/>
            <person name="Yang P."/>
            <person name="Yim S.H."/>
            <person name="Zhao X."/>
            <person name="Kasaikina M.V."/>
            <person name="Stoletzki N."/>
            <person name="Peng C."/>
            <person name="Polak P."/>
            <person name="Xiong Z."/>
            <person name="Kiezun A."/>
            <person name="Zhu Y."/>
            <person name="Chen Y."/>
            <person name="Kryukov G.V."/>
            <person name="Zhang Q."/>
            <person name="Peshkin L."/>
            <person name="Yang L."/>
            <person name="Bronson R.T."/>
            <person name="Buffenstein R."/>
            <person name="Wang B."/>
            <person name="Han C."/>
            <person name="Li Q."/>
            <person name="Chen L."/>
            <person name="Zhao W."/>
            <person name="Sunyaev S.R."/>
            <person name="Park T.J."/>
            <person name="Zhang G."/>
            <person name="Wang J."/>
            <person name="Gladyshev V.N."/>
        </authorList>
    </citation>
    <scope>NUCLEOTIDE SEQUENCE [LARGE SCALE GENOMIC DNA]</scope>
</reference>
<dbReference type="Gene3D" id="2.30.30.70">
    <property type="entry name" value="Ribosomal protein L21"/>
    <property type="match status" value="1"/>
</dbReference>
<comment type="similarity">
    <text evidence="1">Belongs to the eukaryotic ribosomal protein eL21 family.</text>
</comment>
<dbReference type="GO" id="GO:0005840">
    <property type="term" value="C:ribosome"/>
    <property type="evidence" value="ECO:0007669"/>
    <property type="project" value="UniProtKB-KW"/>
</dbReference>
<dbReference type="FunFam" id="2.30.30.70:FF:000001">
    <property type="entry name" value="60S ribosomal protein L21"/>
    <property type="match status" value="1"/>
</dbReference>
<sequence>NTKGGTWYVFSKPFRKHGIVPLATYMDIYKKDDNADTKGIVVPNKCYHGKTGTVYNVTQHTAGTVLNKQVNNKIPGKRINVQIRTIKHLRKMIIRKPKRKDPSSIPGIKKKKRYLGSTEAPACPGQRTTLLRIHGKEPKLQEPVPYEFMA</sequence>
<evidence type="ECO:0000256" key="1">
    <source>
        <dbReference type="ARBA" id="ARBA00008427"/>
    </source>
</evidence>
<dbReference type="Proteomes" id="UP000006813">
    <property type="component" value="Unassembled WGS sequence"/>
</dbReference>